<protein>
    <submittedName>
        <fullName evidence="1">Uncharacterized protein</fullName>
    </submittedName>
</protein>
<reference evidence="1 2" key="1">
    <citation type="journal article" date="2019" name="Front. Microbiol.">
        <title>Genomic Features for Desiccation Tolerance and Sugar Biosynthesis in the Extremophile Gloeocapsopsis sp. UTEX B3054.</title>
        <authorList>
            <person name="Urrejola C."/>
            <person name="Alcorta J."/>
            <person name="Salas L."/>
            <person name="Vasquez M."/>
            <person name="Polz M.F."/>
            <person name="Vicuna R."/>
            <person name="Diez B."/>
        </authorList>
    </citation>
    <scope>NUCLEOTIDE SEQUENCE [LARGE SCALE GENOMIC DNA]</scope>
    <source>
        <strain evidence="1 2">1H9</strain>
    </source>
</reference>
<gene>
    <name evidence="1" type="ORF">BWI75_22490</name>
</gene>
<name>A0A6N8G3C8_9CHRO</name>
<dbReference type="InterPro" id="IPR016181">
    <property type="entry name" value="Acyl_CoA_acyltransferase"/>
</dbReference>
<comment type="caution">
    <text evidence="1">The sequence shown here is derived from an EMBL/GenBank/DDBJ whole genome shotgun (WGS) entry which is preliminary data.</text>
</comment>
<proteinExistence type="predicted"/>
<accession>A0A6N8G3C8</accession>
<dbReference type="Proteomes" id="UP000441797">
    <property type="component" value="Unassembled WGS sequence"/>
</dbReference>
<dbReference type="EMBL" id="NAPY01000056">
    <property type="protein sequence ID" value="MUL38995.1"/>
    <property type="molecule type" value="Genomic_DNA"/>
</dbReference>
<dbReference type="OrthoDB" id="480453at2"/>
<dbReference type="SUPFAM" id="SSF55729">
    <property type="entry name" value="Acyl-CoA N-acyltransferases (Nat)"/>
    <property type="match status" value="1"/>
</dbReference>
<dbReference type="AlphaFoldDB" id="A0A6N8G3C8"/>
<organism evidence="1 2">
    <name type="scientific">Gloeocapsopsis dulcis AAB1 = 1H9</name>
    <dbReference type="NCBI Taxonomy" id="1433147"/>
    <lineage>
        <taxon>Bacteria</taxon>
        <taxon>Bacillati</taxon>
        <taxon>Cyanobacteriota</taxon>
        <taxon>Cyanophyceae</taxon>
        <taxon>Oscillatoriophycideae</taxon>
        <taxon>Chroococcales</taxon>
        <taxon>Chroococcaceae</taxon>
        <taxon>Gloeocapsopsis</taxon>
        <taxon>Gloeocapsopsis dulcis</taxon>
    </lineage>
</organism>
<evidence type="ECO:0000313" key="1">
    <source>
        <dbReference type="EMBL" id="MUL38995.1"/>
    </source>
</evidence>
<keyword evidence="2" id="KW-1185">Reference proteome</keyword>
<sequence>MTEAKMANWRRQQGFHIISHDGRHWERIRPGFYQPIHLLARLSAEQATKPTQLCWGFRAALDEANIAVANGSIPIHLLSDLDSYDMQNFSSNRRHNLRRCQKRVKIVELTSTALLEQQGFEVVLSATKRTQYLGAPSKQEYLTSLTDYIAPQHRLVLAGIVGDQLGGYISGYAVDGTAYFENLYVATEMLTTNINSGLVYEFVQVCRRSGKIREIVNGLHSREDQALCVYKDSIGFPVINIPAKVFLNTILGSFIQWRYPHIYYRLTGHD</sequence>
<evidence type="ECO:0000313" key="2">
    <source>
        <dbReference type="Proteomes" id="UP000441797"/>
    </source>
</evidence>